<evidence type="ECO:0000256" key="5">
    <source>
        <dbReference type="SAM" id="SignalP"/>
    </source>
</evidence>
<dbReference type="PROSITE" id="PS51007">
    <property type="entry name" value="CYTC"/>
    <property type="match status" value="1"/>
</dbReference>
<keyword evidence="3 4" id="KW-0408">Iron</keyword>
<feature type="domain" description="Cytochrome c" evidence="6">
    <location>
        <begin position="28"/>
        <end position="138"/>
    </location>
</feature>
<feature type="signal peptide" evidence="5">
    <location>
        <begin position="1"/>
        <end position="26"/>
    </location>
</feature>
<keyword evidence="8" id="KW-1185">Reference proteome</keyword>
<evidence type="ECO:0000256" key="2">
    <source>
        <dbReference type="ARBA" id="ARBA00022723"/>
    </source>
</evidence>
<keyword evidence="5" id="KW-0732">Signal</keyword>
<dbReference type="AlphaFoldDB" id="A0A285UJH9"/>
<dbReference type="GO" id="GO:0046872">
    <property type="term" value="F:metal ion binding"/>
    <property type="evidence" value="ECO:0007669"/>
    <property type="project" value="UniProtKB-KW"/>
</dbReference>
<reference evidence="7 8" key="1">
    <citation type="submission" date="2017-08" db="EMBL/GenBank/DDBJ databases">
        <authorList>
            <person name="de Groot N.N."/>
        </authorList>
    </citation>
    <scope>NUCLEOTIDE SEQUENCE [LARGE SCALE GENOMIC DNA]</scope>
    <source>
        <strain evidence="7 8">JC85</strain>
    </source>
</reference>
<accession>A0A285UJH9</accession>
<dbReference type="PANTHER" id="PTHR35008">
    <property type="entry name" value="BLL4482 PROTEIN-RELATED"/>
    <property type="match status" value="1"/>
</dbReference>
<dbReference type="Gene3D" id="1.10.760.10">
    <property type="entry name" value="Cytochrome c-like domain"/>
    <property type="match status" value="1"/>
</dbReference>
<feature type="chain" id="PRO_5013103476" evidence="5">
    <location>
        <begin position="27"/>
        <end position="172"/>
    </location>
</feature>
<dbReference type="OrthoDB" id="9811281at2"/>
<evidence type="ECO:0000256" key="3">
    <source>
        <dbReference type="ARBA" id="ARBA00023004"/>
    </source>
</evidence>
<name>A0A285UJH9_9HYPH</name>
<evidence type="ECO:0000256" key="1">
    <source>
        <dbReference type="ARBA" id="ARBA00022617"/>
    </source>
</evidence>
<dbReference type="EMBL" id="OBQD01000009">
    <property type="protein sequence ID" value="SOC42055.1"/>
    <property type="molecule type" value="Genomic_DNA"/>
</dbReference>
<dbReference type="GO" id="GO:0020037">
    <property type="term" value="F:heme binding"/>
    <property type="evidence" value="ECO:0007669"/>
    <property type="project" value="InterPro"/>
</dbReference>
<dbReference type="PANTHER" id="PTHR35008:SF8">
    <property type="entry name" value="ALCOHOL DEHYDROGENASE CYTOCHROME C SUBUNIT"/>
    <property type="match status" value="1"/>
</dbReference>
<evidence type="ECO:0000259" key="6">
    <source>
        <dbReference type="PROSITE" id="PS51007"/>
    </source>
</evidence>
<dbReference type="InterPro" id="IPR036909">
    <property type="entry name" value="Cyt_c-like_dom_sf"/>
</dbReference>
<gene>
    <name evidence="7" type="ORF">SAMN05892877_109192</name>
</gene>
<evidence type="ECO:0000256" key="4">
    <source>
        <dbReference type="PROSITE-ProRule" id="PRU00433"/>
    </source>
</evidence>
<dbReference type="InterPro" id="IPR051459">
    <property type="entry name" value="Cytochrome_c-type_DH"/>
</dbReference>
<evidence type="ECO:0000313" key="8">
    <source>
        <dbReference type="Proteomes" id="UP000219167"/>
    </source>
</evidence>
<dbReference type="SUPFAM" id="SSF46626">
    <property type="entry name" value="Cytochrome c"/>
    <property type="match status" value="1"/>
</dbReference>
<dbReference type="RefSeq" id="WP_097140778.1">
    <property type="nucleotide sequence ID" value="NZ_OBQD01000009.1"/>
</dbReference>
<dbReference type="InterPro" id="IPR009056">
    <property type="entry name" value="Cyt_c-like_dom"/>
</dbReference>
<organism evidence="7 8">
    <name type="scientific">Rhizobium subbaraonis</name>
    <dbReference type="NCBI Taxonomy" id="908946"/>
    <lineage>
        <taxon>Bacteria</taxon>
        <taxon>Pseudomonadati</taxon>
        <taxon>Pseudomonadota</taxon>
        <taxon>Alphaproteobacteria</taxon>
        <taxon>Hyphomicrobiales</taxon>
        <taxon>Rhizobiaceae</taxon>
        <taxon>Rhizobium/Agrobacterium group</taxon>
        <taxon>Rhizobium</taxon>
    </lineage>
</organism>
<dbReference type="GO" id="GO:0009055">
    <property type="term" value="F:electron transfer activity"/>
    <property type="evidence" value="ECO:0007669"/>
    <property type="project" value="InterPro"/>
</dbReference>
<sequence>MQAHRAVALSVLVLCPVFSSSAPARAETPVERGRYLVQFGGCNDCHSPGYFFGKTTPETYLSGSDVGFQMPQGTFVGPNLTPDKTGLGDWSEEQIVKALQTGERPDGRILAPIMPWHALAKLTAEDVGAIAKFLKSLPPVENKVPGPLGPGEKPAFPVMTIIFPEGSAPAAK</sequence>
<dbReference type="Pfam" id="PF00034">
    <property type="entry name" value="Cytochrom_C"/>
    <property type="match status" value="1"/>
</dbReference>
<evidence type="ECO:0000313" key="7">
    <source>
        <dbReference type="EMBL" id="SOC42055.1"/>
    </source>
</evidence>
<proteinExistence type="predicted"/>
<keyword evidence="2 4" id="KW-0479">Metal-binding</keyword>
<protein>
    <submittedName>
        <fullName evidence="7">Cytochrome c553</fullName>
    </submittedName>
</protein>
<keyword evidence="1 4" id="KW-0349">Heme</keyword>
<dbReference type="Proteomes" id="UP000219167">
    <property type="component" value="Unassembled WGS sequence"/>
</dbReference>